<dbReference type="STRING" id="391625.PPSIR1_19319"/>
<sequence>MPTHQGQSQTDIILNGGGNSITEDTSFDFNATYGQLGDLQVLDLAPGSDRQYMAYELSVRDATGATVATFAARYKAWVDRGSADGRKSITINNTFNPVPDGDSPNWPSTADTTAERVWKVDTFDDSGNLFGTAQASWQVRTTVERGARVIQTVVDQDANLLRLHLVYLQGNVVLLDVVTTMDGAVTTQGTVVADPPDVTDRFTP</sequence>
<dbReference type="RefSeq" id="WP_006972874.1">
    <property type="nucleotide sequence ID" value="NZ_ABCS01000037.1"/>
</dbReference>
<dbReference type="EMBL" id="ABCS01000037">
    <property type="protein sequence ID" value="EDM77991.1"/>
    <property type="molecule type" value="Genomic_DNA"/>
</dbReference>
<evidence type="ECO:0000313" key="2">
    <source>
        <dbReference type="Proteomes" id="UP000005801"/>
    </source>
</evidence>
<reference evidence="1 2" key="1">
    <citation type="submission" date="2007-06" db="EMBL/GenBank/DDBJ databases">
        <authorList>
            <person name="Shimkets L."/>
            <person name="Ferriera S."/>
            <person name="Johnson J."/>
            <person name="Kravitz S."/>
            <person name="Beeson K."/>
            <person name="Sutton G."/>
            <person name="Rogers Y.-H."/>
            <person name="Friedman R."/>
            <person name="Frazier M."/>
            <person name="Venter J.C."/>
        </authorList>
    </citation>
    <scope>NUCLEOTIDE SEQUENCE [LARGE SCALE GENOMIC DNA]</scope>
    <source>
        <strain evidence="1 2">SIR-1</strain>
    </source>
</reference>
<proteinExistence type="predicted"/>
<comment type="caution">
    <text evidence="1">The sequence shown here is derived from an EMBL/GenBank/DDBJ whole genome shotgun (WGS) entry which is preliminary data.</text>
</comment>
<protein>
    <submittedName>
        <fullName evidence="1">Uncharacterized protein</fullName>
    </submittedName>
</protein>
<dbReference type="Proteomes" id="UP000005801">
    <property type="component" value="Unassembled WGS sequence"/>
</dbReference>
<organism evidence="1 2">
    <name type="scientific">Plesiocystis pacifica SIR-1</name>
    <dbReference type="NCBI Taxonomy" id="391625"/>
    <lineage>
        <taxon>Bacteria</taxon>
        <taxon>Pseudomonadati</taxon>
        <taxon>Myxococcota</taxon>
        <taxon>Polyangia</taxon>
        <taxon>Nannocystales</taxon>
        <taxon>Nannocystaceae</taxon>
        <taxon>Plesiocystis</taxon>
    </lineage>
</organism>
<keyword evidence="2" id="KW-1185">Reference proteome</keyword>
<accession>A6G829</accession>
<name>A6G829_9BACT</name>
<gene>
    <name evidence="1" type="ORF">PPSIR1_19319</name>
</gene>
<dbReference type="OrthoDB" id="9829347at2"/>
<evidence type="ECO:0000313" key="1">
    <source>
        <dbReference type="EMBL" id="EDM77991.1"/>
    </source>
</evidence>
<dbReference type="AlphaFoldDB" id="A6G829"/>